<sequence length="453" mass="51036">MKIIAYLYSDPLLEPTPDRDLWGWDIDHVYQDLAIATVPKKGKESAARQQWQQLLEDCQAAPADYLLIRRVEELGDSVQAVGDRLAELEALNIRLIVTEQATSTMPPALADQPILKGADLQADLLKLLQQVQREQRSRRIRQGHAQNRVQALPPPGKAPYGYRRSKSRYVVDRSTAPVVKDFFEQFLLYGSLNGAVRYLAKRYGKKIAVSTGHRWLTNPVYRGDLAYQNGELVSDTHAPIISREEAAQVDRLLRRNRQMPPRTASAPRSLAGLVVCSECRSPMTVTRVSAPRHDREYLYLRPTGCTQTPKCGAIDYGAILQQTIERICEDLPRAVAGGDLPDVGTIKQGIGGAIAAKQTILAQLPPLVTSGVLDQETADLRAYKLRTEMAVLQSKLAQLPPVNLQAIAQTVSIPQFWLDLSEAERRFYFREFIRQIELIRNEETWKLKLMFIF</sequence>
<comment type="caution">
    <text evidence="4">The sequence shown here is derived from an EMBL/GenBank/DDBJ whole genome shotgun (WGS) entry which is preliminary data.</text>
</comment>
<name>A0A2T1DSY5_9CYAN</name>
<evidence type="ECO:0000259" key="3">
    <source>
        <dbReference type="PROSITE" id="PS51737"/>
    </source>
</evidence>
<dbReference type="SUPFAM" id="SSF53041">
    <property type="entry name" value="Resolvase-like"/>
    <property type="match status" value="1"/>
</dbReference>
<reference evidence="4 5" key="2">
    <citation type="submission" date="2018-03" db="EMBL/GenBank/DDBJ databases">
        <title>The ancient ancestry and fast evolution of plastids.</title>
        <authorList>
            <person name="Moore K.R."/>
            <person name="Magnabosco C."/>
            <person name="Momper L."/>
            <person name="Gold D.A."/>
            <person name="Bosak T."/>
            <person name="Fournier G.P."/>
        </authorList>
    </citation>
    <scope>NUCLEOTIDE SEQUENCE [LARGE SCALE GENOMIC DNA]</scope>
    <source>
        <strain evidence="4 5">ULC18</strain>
    </source>
</reference>
<dbReference type="GO" id="GO:0003677">
    <property type="term" value="F:DNA binding"/>
    <property type="evidence" value="ECO:0007669"/>
    <property type="project" value="InterPro"/>
</dbReference>
<dbReference type="InterPro" id="IPR038109">
    <property type="entry name" value="DNA_bind_recomb_sf"/>
</dbReference>
<dbReference type="RefSeq" id="WP_106261014.1">
    <property type="nucleotide sequence ID" value="NZ_CAWNSW010000141.1"/>
</dbReference>
<dbReference type="AlphaFoldDB" id="A0A2T1DSY5"/>
<comment type="similarity">
    <text evidence="1">Belongs to the site-specific recombinase resolvase family.</text>
</comment>
<dbReference type="Pfam" id="PF07508">
    <property type="entry name" value="Recombinase"/>
    <property type="match status" value="1"/>
</dbReference>
<accession>A0A2T1DSY5</accession>
<dbReference type="InterPro" id="IPR011109">
    <property type="entry name" value="DNA_bind_recombinase_dom"/>
</dbReference>
<dbReference type="InterPro" id="IPR006119">
    <property type="entry name" value="Resolv_N"/>
</dbReference>
<dbReference type="Pfam" id="PF13408">
    <property type="entry name" value="Zn_ribbon_recom"/>
    <property type="match status" value="1"/>
</dbReference>
<protein>
    <submittedName>
        <fullName evidence="4">Recombinase family protein</fullName>
    </submittedName>
</protein>
<dbReference type="PANTHER" id="PTHR30461:SF26">
    <property type="entry name" value="RESOLVASE HOMOLOG YNEB"/>
    <property type="match status" value="1"/>
</dbReference>
<evidence type="ECO:0000313" key="4">
    <source>
        <dbReference type="EMBL" id="PSB23585.1"/>
    </source>
</evidence>
<dbReference type="Gene3D" id="3.90.1750.20">
    <property type="entry name" value="Putative Large Serine Recombinase, Chain B, Domain 2"/>
    <property type="match status" value="1"/>
</dbReference>
<dbReference type="Pfam" id="PF00239">
    <property type="entry name" value="Resolvase"/>
    <property type="match status" value="1"/>
</dbReference>
<dbReference type="InterPro" id="IPR025827">
    <property type="entry name" value="Zn_ribbon_recom_dom"/>
</dbReference>
<dbReference type="GO" id="GO:0000150">
    <property type="term" value="F:DNA strand exchange activity"/>
    <property type="evidence" value="ECO:0007669"/>
    <property type="project" value="InterPro"/>
</dbReference>
<dbReference type="PANTHER" id="PTHR30461">
    <property type="entry name" value="DNA-INVERTASE FROM LAMBDOID PROPHAGE"/>
    <property type="match status" value="1"/>
</dbReference>
<dbReference type="Gene3D" id="3.40.50.1390">
    <property type="entry name" value="Resolvase, N-terminal catalytic domain"/>
    <property type="match status" value="1"/>
</dbReference>
<dbReference type="SMART" id="SM00857">
    <property type="entry name" value="Resolvase"/>
    <property type="match status" value="1"/>
</dbReference>
<keyword evidence="5" id="KW-1185">Reference proteome</keyword>
<dbReference type="EMBL" id="PVWK01000160">
    <property type="protein sequence ID" value="PSB23585.1"/>
    <property type="molecule type" value="Genomic_DNA"/>
</dbReference>
<proteinExistence type="inferred from homology"/>
<evidence type="ECO:0000256" key="2">
    <source>
        <dbReference type="SAM" id="MobiDB-lite"/>
    </source>
</evidence>
<organism evidence="4 5">
    <name type="scientific">Stenomitos frigidus ULC18</name>
    <dbReference type="NCBI Taxonomy" id="2107698"/>
    <lineage>
        <taxon>Bacteria</taxon>
        <taxon>Bacillati</taxon>
        <taxon>Cyanobacteriota</taxon>
        <taxon>Cyanophyceae</taxon>
        <taxon>Leptolyngbyales</taxon>
        <taxon>Leptolyngbyaceae</taxon>
        <taxon>Stenomitos</taxon>
    </lineage>
</organism>
<gene>
    <name evidence="4" type="ORF">C7B82_30340</name>
</gene>
<dbReference type="OrthoDB" id="445127at2"/>
<dbReference type="InterPro" id="IPR036162">
    <property type="entry name" value="Resolvase-like_N_sf"/>
</dbReference>
<reference evidence="5" key="1">
    <citation type="submission" date="2018-02" db="EMBL/GenBank/DDBJ databases">
        <authorList>
            <person name="Moore K."/>
            <person name="Momper L."/>
        </authorList>
    </citation>
    <scope>NUCLEOTIDE SEQUENCE [LARGE SCALE GENOMIC DNA]</scope>
    <source>
        <strain evidence="5">ULC18</strain>
    </source>
</reference>
<dbReference type="Proteomes" id="UP000239576">
    <property type="component" value="Unassembled WGS sequence"/>
</dbReference>
<dbReference type="InterPro" id="IPR050639">
    <property type="entry name" value="SSR_resolvase"/>
</dbReference>
<dbReference type="PROSITE" id="PS51737">
    <property type="entry name" value="RECOMBINASE_DNA_BIND"/>
    <property type="match status" value="1"/>
</dbReference>
<evidence type="ECO:0000256" key="1">
    <source>
        <dbReference type="ARBA" id="ARBA00009913"/>
    </source>
</evidence>
<evidence type="ECO:0000313" key="5">
    <source>
        <dbReference type="Proteomes" id="UP000239576"/>
    </source>
</evidence>
<feature type="region of interest" description="Disordered" evidence="2">
    <location>
        <begin position="139"/>
        <end position="158"/>
    </location>
</feature>
<feature type="domain" description="Recombinase" evidence="3">
    <location>
        <begin position="159"/>
        <end position="259"/>
    </location>
</feature>